<dbReference type="OrthoDB" id="5191158at2"/>
<feature type="transmembrane region" description="Helical" evidence="1">
    <location>
        <begin position="12"/>
        <end position="31"/>
    </location>
</feature>
<dbReference type="Proteomes" id="UP000307380">
    <property type="component" value="Unassembled WGS sequence"/>
</dbReference>
<keyword evidence="1" id="KW-0472">Membrane</keyword>
<name>A0A4S4FZJ4_9MICO</name>
<comment type="caution">
    <text evidence="2">The sequence shown here is derived from an EMBL/GenBank/DDBJ whole genome shotgun (WGS) entry which is preliminary data.</text>
</comment>
<evidence type="ECO:0000313" key="2">
    <source>
        <dbReference type="EMBL" id="THG35642.1"/>
    </source>
</evidence>
<organism evidence="2 3">
    <name type="scientific">Orlajensenia flava</name>
    <dbReference type="NCBI Taxonomy" id="2565934"/>
    <lineage>
        <taxon>Bacteria</taxon>
        <taxon>Bacillati</taxon>
        <taxon>Actinomycetota</taxon>
        <taxon>Actinomycetes</taxon>
        <taxon>Micrococcales</taxon>
        <taxon>Microbacteriaceae</taxon>
        <taxon>Orlajensenia</taxon>
    </lineage>
</organism>
<sequence>MRSLLLDSPISRLGYLWGTTVGFTWGFIWSAGRVERRGGLWVFRGMPNWTFGRGGVCVGGCYLTHDNVSDTVLEHEAVHQQQWRRYGFLMPWLYAMAGRDPLKNRFEIEAGLEKGGYLR</sequence>
<protein>
    <submittedName>
        <fullName evidence="2">Fe-S oxidoreductase</fullName>
    </submittedName>
</protein>
<reference evidence="2 3" key="1">
    <citation type="submission" date="2019-04" db="EMBL/GenBank/DDBJ databases">
        <authorList>
            <person name="Jiang L."/>
        </authorList>
    </citation>
    <scope>NUCLEOTIDE SEQUENCE [LARGE SCALE GENOMIC DNA]</scope>
    <source>
        <strain evidence="2 3">YIM 131861</strain>
    </source>
</reference>
<dbReference type="EMBL" id="SSSN01000003">
    <property type="protein sequence ID" value="THG35642.1"/>
    <property type="molecule type" value="Genomic_DNA"/>
</dbReference>
<proteinExistence type="predicted"/>
<keyword evidence="3" id="KW-1185">Reference proteome</keyword>
<keyword evidence="1" id="KW-1133">Transmembrane helix</keyword>
<accession>A0A4S4FZJ4</accession>
<evidence type="ECO:0000256" key="1">
    <source>
        <dbReference type="SAM" id="Phobius"/>
    </source>
</evidence>
<dbReference type="AlphaFoldDB" id="A0A4S4FZJ4"/>
<evidence type="ECO:0000313" key="3">
    <source>
        <dbReference type="Proteomes" id="UP000307380"/>
    </source>
</evidence>
<dbReference type="RefSeq" id="WP_136423270.1">
    <property type="nucleotide sequence ID" value="NZ_SSSN01000003.1"/>
</dbReference>
<keyword evidence="1" id="KW-0812">Transmembrane</keyword>
<gene>
    <name evidence="2" type="ORF">E6C70_06300</name>
</gene>